<dbReference type="PANTHER" id="PTHR48472">
    <property type="entry name" value="TC1-LIKE TRANSPOSASE DDE DOMAIN-CONTAINING PROTEIN"/>
    <property type="match status" value="1"/>
</dbReference>
<feature type="non-terminal residue" evidence="1">
    <location>
        <position position="98"/>
    </location>
</feature>
<name>A0A0L6VS19_9BASI</name>
<keyword evidence="2" id="KW-1185">Reference proteome</keyword>
<protein>
    <submittedName>
        <fullName evidence="1">Uncharacterized protein</fullName>
    </submittedName>
</protein>
<gene>
    <name evidence="1" type="ORF">VP01_11379g1</name>
</gene>
<dbReference type="EMBL" id="LAVV01001531">
    <property type="protein sequence ID" value="KNZ63489.1"/>
    <property type="molecule type" value="Genomic_DNA"/>
</dbReference>
<dbReference type="PANTHER" id="PTHR48472:SF1">
    <property type="entry name" value="TC1-LIKE TRANSPOSASE DDE DOMAIN-CONTAINING PROTEIN"/>
    <property type="match status" value="1"/>
</dbReference>
<comment type="caution">
    <text evidence="1">The sequence shown here is derived from an EMBL/GenBank/DDBJ whole genome shotgun (WGS) entry which is preliminary data.</text>
</comment>
<dbReference type="Proteomes" id="UP000037035">
    <property type="component" value="Unassembled WGS sequence"/>
</dbReference>
<reference evidence="1 2" key="1">
    <citation type="submission" date="2015-08" db="EMBL/GenBank/DDBJ databases">
        <title>Next Generation Sequencing and Analysis of the Genome of Puccinia sorghi L Schw, the Causal Agent of Maize Common Rust.</title>
        <authorList>
            <person name="Rochi L."/>
            <person name="Burguener G."/>
            <person name="Darino M."/>
            <person name="Turjanski A."/>
            <person name="Kreff E."/>
            <person name="Dieguez M.J."/>
            <person name="Sacco F."/>
        </authorList>
    </citation>
    <scope>NUCLEOTIDE SEQUENCE [LARGE SCALE GENOMIC DNA]</scope>
    <source>
        <strain evidence="1 2">RO10H11247</strain>
    </source>
</reference>
<proteinExistence type="predicted"/>
<sequence>MCTLKSTSAILLGHSISQQSLNCWLALYQETCAMLVHNQPGLFLSKICEQTHDSQGFLLSLPATHNNLVNLLLITFKKADTVNISKCLHCKKNLLNCL</sequence>
<evidence type="ECO:0000313" key="1">
    <source>
        <dbReference type="EMBL" id="KNZ63489.1"/>
    </source>
</evidence>
<organism evidence="1 2">
    <name type="scientific">Puccinia sorghi</name>
    <dbReference type="NCBI Taxonomy" id="27349"/>
    <lineage>
        <taxon>Eukaryota</taxon>
        <taxon>Fungi</taxon>
        <taxon>Dikarya</taxon>
        <taxon>Basidiomycota</taxon>
        <taxon>Pucciniomycotina</taxon>
        <taxon>Pucciniomycetes</taxon>
        <taxon>Pucciniales</taxon>
        <taxon>Pucciniaceae</taxon>
        <taxon>Puccinia</taxon>
    </lineage>
</organism>
<accession>A0A0L6VS19</accession>
<dbReference type="STRING" id="27349.A0A0L6VS19"/>
<dbReference type="AlphaFoldDB" id="A0A0L6VS19"/>
<dbReference type="VEuPathDB" id="FungiDB:VP01_11379g1"/>
<evidence type="ECO:0000313" key="2">
    <source>
        <dbReference type="Proteomes" id="UP000037035"/>
    </source>
</evidence>